<evidence type="ECO:0000259" key="12">
    <source>
        <dbReference type="Pfam" id="PF07993"/>
    </source>
</evidence>
<sequence length="503" mass="57143">MLRIRKASQLVPSSISQFYDNANILLTGGTGFVGKVFVEKLLRSCKSVDTIYVLIRPKKNFTAQDRLKQLLGAAAFENLRRTAPATLLKVKAIAGDVEQEQLGLSEIDRELIKERIDMVFHSAALIKFNADLQSAILANVLGTKRIIELCGEIKNLRTFVHVSTSYSNADRNDIEEKTYKTKHDPNGIIQLAQTLPSATLNEITPQIIENHPNCYTFSKKLAEKYVMESFSSLPATAIVRPSIVCPSWREPMPGWVDNLTGVTGVVMEFGRGALKSGICESRFIADLVPVDVTANTLIAAAWYTTTQCPRELNIYNCTSGDVNQITWGRFVDYLRKHAITYPTKYIMSYPKFTARTNRTTHALAHFFQHLVPAYMQDIILYLTNRKPIMVKTCKIAAEAARSGDFATITQYKFKADNFKKLIDTVNKADDGKTFQIDFRNGNGFEWDQYLKNYLLGIRKFILKDELESLDYSRVRLNRLYWRRRTLQIITLSSLITWSILTLN</sequence>
<keyword evidence="4" id="KW-0812">Transmembrane</keyword>
<dbReference type="InterPro" id="IPR036291">
    <property type="entry name" value="NAD(P)-bd_dom_sf"/>
</dbReference>
<comment type="similarity">
    <text evidence="2 10">Belongs to the fatty acyl-CoA reductase family.</text>
</comment>
<keyword evidence="5 10" id="KW-0521">NADP</keyword>
<evidence type="ECO:0000256" key="1">
    <source>
        <dbReference type="ARBA" id="ARBA00004141"/>
    </source>
</evidence>
<evidence type="ECO:0000256" key="2">
    <source>
        <dbReference type="ARBA" id="ARBA00005928"/>
    </source>
</evidence>
<comment type="function">
    <text evidence="10">Catalyzes the reduction of fatty acyl-CoA to fatty alcohols.</text>
</comment>
<comment type="catalytic activity">
    <reaction evidence="9 10">
        <text>a long-chain fatty acyl-CoA + 2 NADPH + 2 H(+) = a long-chain primary fatty alcohol + 2 NADP(+) + CoA</text>
        <dbReference type="Rhea" id="RHEA:52716"/>
        <dbReference type="ChEBI" id="CHEBI:15378"/>
        <dbReference type="ChEBI" id="CHEBI:57287"/>
        <dbReference type="ChEBI" id="CHEBI:57783"/>
        <dbReference type="ChEBI" id="CHEBI:58349"/>
        <dbReference type="ChEBI" id="CHEBI:77396"/>
        <dbReference type="ChEBI" id="CHEBI:83139"/>
        <dbReference type="EC" id="1.2.1.84"/>
    </reaction>
</comment>
<gene>
    <name evidence="13" type="ORF">RI129_012773</name>
</gene>
<dbReference type="GO" id="GO:0016020">
    <property type="term" value="C:membrane"/>
    <property type="evidence" value="ECO:0007669"/>
    <property type="project" value="UniProtKB-SubCell"/>
</dbReference>
<keyword evidence="10" id="KW-0560">Oxidoreductase</keyword>
<dbReference type="PANTHER" id="PTHR11011:SF107">
    <property type="entry name" value="FATTY ACYL-COA REDUCTASE"/>
    <property type="match status" value="1"/>
</dbReference>
<keyword evidence="7 10" id="KW-0443">Lipid metabolism</keyword>
<proteinExistence type="inferred from homology"/>
<dbReference type="GO" id="GO:0035336">
    <property type="term" value="P:long-chain fatty-acyl-CoA metabolic process"/>
    <property type="evidence" value="ECO:0007669"/>
    <property type="project" value="TreeGrafter"/>
</dbReference>
<evidence type="ECO:0000256" key="9">
    <source>
        <dbReference type="ARBA" id="ARBA00052530"/>
    </source>
</evidence>
<dbReference type="EMBL" id="JAVRBK010000010">
    <property type="protein sequence ID" value="KAK5638478.1"/>
    <property type="molecule type" value="Genomic_DNA"/>
</dbReference>
<dbReference type="CDD" id="cd09071">
    <property type="entry name" value="FAR_C"/>
    <property type="match status" value="1"/>
</dbReference>
<keyword evidence="6" id="KW-1133">Transmembrane helix</keyword>
<feature type="domain" description="Thioester reductase (TE)" evidence="12">
    <location>
        <begin position="26"/>
        <end position="296"/>
    </location>
</feature>
<evidence type="ECO:0000256" key="8">
    <source>
        <dbReference type="ARBA" id="ARBA00023136"/>
    </source>
</evidence>
<evidence type="ECO:0000259" key="11">
    <source>
        <dbReference type="Pfam" id="PF03015"/>
    </source>
</evidence>
<dbReference type="FunFam" id="3.40.50.720:FF:000143">
    <property type="entry name" value="Fatty acyl-CoA reductase"/>
    <property type="match status" value="1"/>
</dbReference>
<comment type="caution">
    <text evidence="13">The sequence shown here is derived from an EMBL/GenBank/DDBJ whole genome shotgun (WGS) entry which is preliminary data.</text>
</comment>
<dbReference type="GO" id="GO:0005777">
    <property type="term" value="C:peroxisome"/>
    <property type="evidence" value="ECO:0007669"/>
    <property type="project" value="TreeGrafter"/>
</dbReference>
<evidence type="ECO:0000256" key="10">
    <source>
        <dbReference type="RuleBase" id="RU363097"/>
    </source>
</evidence>
<dbReference type="Gene3D" id="3.40.50.720">
    <property type="entry name" value="NAD(P)-binding Rossmann-like Domain"/>
    <property type="match status" value="1"/>
</dbReference>
<dbReference type="Proteomes" id="UP001329430">
    <property type="component" value="Chromosome 10"/>
</dbReference>
<protein>
    <recommendedName>
        <fullName evidence="10">Fatty acyl-CoA reductase</fullName>
        <ecNumber evidence="10">1.2.1.84</ecNumber>
    </recommendedName>
</protein>
<dbReference type="SUPFAM" id="SSF51735">
    <property type="entry name" value="NAD(P)-binding Rossmann-fold domains"/>
    <property type="match status" value="1"/>
</dbReference>
<keyword evidence="8" id="KW-0472">Membrane</keyword>
<accession>A0AAN7V345</accession>
<dbReference type="EC" id="1.2.1.84" evidence="10"/>
<keyword evidence="14" id="KW-1185">Reference proteome</keyword>
<keyword evidence="3 10" id="KW-0444">Lipid biosynthesis</keyword>
<dbReference type="GO" id="GO:0102965">
    <property type="term" value="F:alcohol-forming long-chain fatty acyl-CoA reductase activity"/>
    <property type="evidence" value="ECO:0007669"/>
    <property type="project" value="UniProtKB-EC"/>
</dbReference>
<dbReference type="InterPro" id="IPR013120">
    <property type="entry name" value="FAR_NAD-bd"/>
</dbReference>
<feature type="domain" description="Fatty acyl-CoA reductase C-terminal" evidence="11">
    <location>
        <begin position="369"/>
        <end position="464"/>
    </location>
</feature>
<dbReference type="InterPro" id="IPR026055">
    <property type="entry name" value="FAR"/>
</dbReference>
<evidence type="ECO:0000256" key="7">
    <source>
        <dbReference type="ARBA" id="ARBA00023098"/>
    </source>
</evidence>
<dbReference type="GO" id="GO:0080019">
    <property type="term" value="F:alcohol-forming very long-chain fatty acyl-CoA reductase activity"/>
    <property type="evidence" value="ECO:0007669"/>
    <property type="project" value="InterPro"/>
</dbReference>
<name>A0AAN7V345_9COLE</name>
<evidence type="ECO:0000313" key="14">
    <source>
        <dbReference type="Proteomes" id="UP001329430"/>
    </source>
</evidence>
<evidence type="ECO:0000256" key="6">
    <source>
        <dbReference type="ARBA" id="ARBA00022989"/>
    </source>
</evidence>
<evidence type="ECO:0000256" key="4">
    <source>
        <dbReference type="ARBA" id="ARBA00022692"/>
    </source>
</evidence>
<dbReference type="CDD" id="cd05236">
    <property type="entry name" value="FAR-N_SDR_e"/>
    <property type="match status" value="1"/>
</dbReference>
<comment type="subcellular location">
    <subcellularLocation>
        <location evidence="1">Membrane</location>
        <topology evidence="1">Multi-pass membrane protein</topology>
    </subcellularLocation>
</comment>
<dbReference type="InterPro" id="IPR033640">
    <property type="entry name" value="FAR_C"/>
</dbReference>
<evidence type="ECO:0000256" key="5">
    <source>
        <dbReference type="ARBA" id="ARBA00022857"/>
    </source>
</evidence>
<dbReference type="Pfam" id="PF03015">
    <property type="entry name" value="Sterile"/>
    <property type="match status" value="1"/>
</dbReference>
<dbReference type="AlphaFoldDB" id="A0AAN7V345"/>
<reference evidence="13 14" key="1">
    <citation type="journal article" date="2024" name="Insects">
        <title>An Improved Chromosome-Level Genome Assembly of the Firefly Pyrocoelia pectoralis.</title>
        <authorList>
            <person name="Fu X."/>
            <person name="Meyer-Rochow V.B."/>
            <person name="Ballantyne L."/>
            <person name="Zhu X."/>
        </authorList>
    </citation>
    <scope>NUCLEOTIDE SEQUENCE [LARGE SCALE GENOMIC DNA]</scope>
    <source>
        <strain evidence="13">XCY_ONT2</strain>
    </source>
</reference>
<evidence type="ECO:0000313" key="13">
    <source>
        <dbReference type="EMBL" id="KAK5638478.1"/>
    </source>
</evidence>
<dbReference type="PANTHER" id="PTHR11011">
    <property type="entry name" value="MALE STERILITY PROTEIN 2-RELATED"/>
    <property type="match status" value="1"/>
</dbReference>
<evidence type="ECO:0000256" key="3">
    <source>
        <dbReference type="ARBA" id="ARBA00022516"/>
    </source>
</evidence>
<dbReference type="Pfam" id="PF07993">
    <property type="entry name" value="NAD_binding_4"/>
    <property type="match status" value="1"/>
</dbReference>
<organism evidence="13 14">
    <name type="scientific">Pyrocoelia pectoralis</name>
    <dbReference type="NCBI Taxonomy" id="417401"/>
    <lineage>
        <taxon>Eukaryota</taxon>
        <taxon>Metazoa</taxon>
        <taxon>Ecdysozoa</taxon>
        <taxon>Arthropoda</taxon>
        <taxon>Hexapoda</taxon>
        <taxon>Insecta</taxon>
        <taxon>Pterygota</taxon>
        <taxon>Neoptera</taxon>
        <taxon>Endopterygota</taxon>
        <taxon>Coleoptera</taxon>
        <taxon>Polyphaga</taxon>
        <taxon>Elateriformia</taxon>
        <taxon>Elateroidea</taxon>
        <taxon>Lampyridae</taxon>
        <taxon>Lampyrinae</taxon>
        <taxon>Pyrocoelia</taxon>
    </lineage>
</organism>